<reference evidence="8" key="1">
    <citation type="submission" date="2022-11" db="UniProtKB">
        <authorList>
            <consortium name="WormBaseParasite"/>
        </authorList>
    </citation>
    <scope>IDENTIFICATION</scope>
</reference>
<protein>
    <submittedName>
        <fullName evidence="8">Major facilitator superfamily (MFS) profile domain-containing protein</fullName>
    </submittedName>
</protein>
<dbReference type="PANTHER" id="PTHR11662:SF405">
    <property type="entry name" value="PROTEIN CBG12249"/>
    <property type="match status" value="1"/>
</dbReference>
<dbReference type="Proteomes" id="UP000887540">
    <property type="component" value="Unplaced"/>
</dbReference>
<feature type="transmembrane region" description="Helical" evidence="5">
    <location>
        <begin position="95"/>
        <end position="120"/>
    </location>
</feature>
<evidence type="ECO:0000256" key="2">
    <source>
        <dbReference type="ARBA" id="ARBA00022692"/>
    </source>
</evidence>
<dbReference type="InterPro" id="IPR036259">
    <property type="entry name" value="MFS_trans_sf"/>
</dbReference>
<accession>A0A914DX51</accession>
<sequence>MNPTISKVPTTQQTCGGAVQGDTLVVNDYGGTFDWSTKTQDWIFTATFWGSLFSTLPGGYLLHIISPKSLLGLCTLLIIICTAIFPFLALYTSLFLVFVSRFVLGAGIGPLTPAIDSLIVRWIPEKERGLAVTIYTTGVQVAGFVGIPFTAAVCASAFKWPAVYYITASAAFVMLAVYFLTTTNSPSDVKWMLEEEKEYLQQALGESSPKERPKNIPWFSLLTCVPIMACYTCYFAYGMGQTMLQFYIPIIFKEILFLPIQQNGLYCAVVNIVAIAFKIVWSILMHKLNQKYFSTTTTCIISQIFSLVLSVVCCVLAGHLSNCQQPWISLLLFCGIAMGNGAAMNGFYVSMVSLAPRYTFIISSGGRMCAMLSQLLTPIIVSMFRAEGSLEEWRNIFYVMAAISLFSSIFYVVIGKYDVQEWALAENPQNKIQPKISIVMTEEDLNKKSSEEKSQRLEGA</sequence>
<dbReference type="GO" id="GO:0006820">
    <property type="term" value="P:monoatomic anion transport"/>
    <property type="evidence" value="ECO:0007669"/>
    <property type="project" value="TreeGrafter"/>
</dbReference>
<dbReference type="InterPro" id="IPR050382">
    <property type="entry name" value="MFS_Na/Anion_cotransporter"/>
</dbReference>
<dbReference type="GO" id="GO:0022857">
    <property type="term" value="F:transmembrane transporter activity"/>
    <property type="evidence" value="ECO:0007669"/>
    <property type="project" value="InterPro"/>
</dbReference>
<feature type="transmembrane region" description="Helical" evidence="5">
    <location>
        <begin position="296"/>
        <end position="321"/>
    </location>
</feature>
<dbReference type="Pfam" id="PF07690">
    <property type="entry name" value="MFS_1"/>
    <property type="match status" value="1"/>
</dbReference>
<evidence type="ECO:0000313" key="7">
    <source>
        <dbReference type="Proteomes" id="UP000887540"/>
    </source>
</evidence>
<feature type="transmembrane region" description="Helical" evidence="5">
    <location>
        <begin position="360"/>
        <end position="384"/>
    </location>
</feature>
<dbReference type="SUPFAM" id="SSF103473">
    <property type="entry name" value="MFS general substrate transporter"/>
    <property type="match status" value="1"/>
</dbReference>
<feature type="transmembrane region" description="Helical" evidence="5">
    <location>
        <begin position="327"/>
        <end position="348"/>
    </location>
</feature>
<dbReference type="InterPro" id="IPR011701">
    <property type="entry name" value="MFS"/>
</dbReference>
<evidence type="ECO:0000256" key="4">
    <source>
        <dbReference type="ARBA" id="ARBA00023136"/>
    </source>
</evidence>
<feature type="transmembrane region" description="Helical" evidence="5">
    <location>
        <begin position="69"/>
        <end position="89"/>
    </location>
</feature>
<keyword evidence="2 5" id="KW-0812">Transmembrane</keyword>
<keyword evidence="7" id="KW-1185">Reference proteome</keyword>
<keyword evidence="3 5" id="KW-1133">Transmembrane helix</keyword>
<dbReference type="AlphaFoldDB" id="A0A914DX51"/>
<feature type="transmembrane region" description="Helical" evidence="5">
    <location>
        <begin position="396"/>
        <end position="414"/>
    </location>
</feature>
<dbReference type="InterPro" id="IPR020846">
    <property type="entry name" value="MFS_dom"/>
</dbReference>
<feature type="transmembrane region" description="Helical" evidence="5">
    <location>
        <begin position="132"/>
        <end position="158"/>
    </location>
</feature>
<comment type="subcellular location">
    <subcellularLocation>
        <location evidence="1">Membrane</location>
        <topology evidence="1">Multi-pass membrane protein</topology>
    </subcellularLocation>
</comment>
<dbReference type="Gene3D" id="1.20.1250.20">
    <property type="entry name" value="MFS general substrate transporter like domains"/>
    <property type="match status" value="2"/>
</dbReference>
<feature type="transmembrane region" description="Helical" evidence="5">
    <location>
        <begin position="216"/>
        <end position="237"/>
    </location>
</feature>
<evidence type="ECO:0000256" key="5">
    <source>
        <dbReference type="SAM" id="Phobius"/>
    </source>
</evidence>
<evidence type="ECO:0000259" key="6">
    <source>
        <dbReference type="PROSITE" id="PS50850"/>
    </source>
</evidence>
<evidence type="ECO:0000256" key="3">
    <source>
        <dbReference type="ARBA" id="ARBA00022989"/>
    </source>
</evidence>
<proteinExistence type="predicted"/>
<dbReference type="WBParaSite" id="ACRNAN_scaffold4391.g32947.t1">
    <property type="protein sequence ID" value="ACRNAN_scaffold4391.g32947.t1"/>
    <property type="gene ID" value="ACRNAN_scaffold4391.g32947"/>
</dbReference>
<organism evidence="7 8">
    <name type="scientific">Acrobeloides nanus</name>
    <dbReference type="NCBI Taxonomy" id="290746"/>
    <lineage>
        <taxon>Eukaryota</taxon>
        <taxon>Metazoa</taxon>
        <taxon>Ecdysozoa</taxon>
        <taxon>Nematoda</taxon>
        <taxon>Chromadorea</taxon>
        <taxon>Rhabditida</taxon>
        <taxon>Tylenchina</taxon>
        <taxon>Cephalobomorpha</taxon>
        <taxon>Cephaloboidea</taxon>
        <taxon>Cephalobidae</taxon>
        <taxon>Acrobeloides</taxon>
    </lineage>
</organism>
<evidence type="ECO:0000313" key="8">
    <source>
        <dbReference type="WBParaSite" id="ACRNAN_scaffold4391.g32947.t1"/>
    </source>
</evidence>
<dbReference type="PROSITE" id="PS50850">
    <property type="entry name" value="MFS"/>
    <property type="match status" value="1"/>
</dbReference>
<dbReference type="PANTHER" id="PTHR11662">
    <property type="entry name" value="SOLUTE CARRIER FAMILY 17"/>
    <property type="match status" value="1"/>
</dbReference>
<feature type="transmembrane region" description="Helical" evidence="5">
    <location>
        <begin position="42"/>
        <end position="62"/>
    </location>
</feature>
<dbReference type="GO" id="GO:0016020">
    <property type="term" value="C:membrane"/>
    <property type="evidence" value="ECO:0007669"/>
    <property type="project" value="UniProtKB-SubCell"/>
</dbReference>
<feature type="transmembrane region" description="Helical" evidence="5">
    <location>
        <begin position="263"/>
        <end position="284"/>
    </location>
</feature>
<keyword evidence="4 5" id="KW-0472">Membrane</keyword>
<name>A0A914DX51_9BILA</name>
<evidence type="ECO:0000256" key="1">
    <source>
        <dbReference type="ARBA" id="ARBA00004141"/>
    </source>
</evidence>
<feature type="domain" description="Major facilitator superfamily (MFS) profile" evidence="6">
    <location>
        <begin position="1"/>
        <end position="419"/>
    </location>
</feature>
<feature type="transmembrane region" description="Helical" evidence="5">
    <location>
        <begin position="164"/>
        <end position="181"/>
    </location>
</feature>